<comment type="caution">
    <text evidence="2">The sequence shown here is derived from an EMBL/GenBank/DDBJ whole genome shotgun (WGS) entry which is preliminary data.</text>
</comment>
<dbReference type="PANTHER" id="PTHR36054:SF2">
    <property type="entry name" value="PROTEIN SICKLE"/>
    <property type="match status" value="1"/>
</dbReference>
<dbReference type="PANTHER" id="PTHR36054">
    <property type="entry name" value="PROTEIN SICKLE"/>
    <property type="match status" value="1"/>
</dbReference>
<dbReference type="InterPro" id="IPR028265">
    <property type="entry name" value="TTDN1/SICKLE"/>
</dbReference>
<dbReference type="Proteomes" id="UP000823775">
    <property type="component" value="Unassembled WGS sequence"/>
</dbReference>
<dbReference type="Pfam" id="PF15502">
    <property type="entry name" value="MPLKIP"/>
    <property type="match status" value="1"/>
</dbReference>
<accession>A0ABS8RN60</accession>
<dbReference type="InterPro" id="IPR039292">
    <property type="entry name" value="SICKLE"/>
</dbReference>
<feature type="compositionally biased region" description="Low complexity" evidence="1">
    <location>
        <begin position="198"/>
        <end position="211"/>
    </location>
</feature>
<evidence type="ECO:0000313" key="2">
    <source>
        <dbReference type="EMBL" id="MCD7448227.1"/>
    </source>
</evidence>
<protein>
    <submittedName>
        <fullName evidence="2">Uncharacterized protein</fullName>
    </submittedName>
</protein>
<feature type="compositionally biased region" description="Polar residues" evidence="1">
    <location>
        <begin position="248"/>
        <end position="267"/>
    </location>
</feature>
<dbReference type="EMBL" id="JACEIK010000056">
    <property type="protein sequence ID" value="MCD7448227.1"/>
    <property type="molecule type" value="Genomic_DNA"/>
</dbReference>
<evidence type="ECO:0000256" key="1">
    <source>
        <dbReference type="SAM" id="MobiDB-lite"/>
    </source>
</evidence>
<keyword evidence="3" id="KW-1185">Reference proteome</keyword>
<feature type="compositionally biased region" description="Gly residues" evidence="1">
    <location>
        <begin position="173"/>
        <end position="197"/>
    </location>
</feature>
<feature type="compositionally biased region" description="Polar residues" evidence="1">
    <location>
        <begin position="129"/>
        <end position="169"/>
    </location>
</feature>
<feature type="compositionally biased region" description="Polar residues" evidence="1">
    <location>
        <begin position="109"/>
        <end position="119"/>
    </location>
</feature>
<proteinExistence type="predicted"/>
<name>A0ABS8RN60_DATST</name>
<evidence type="ECO:0000313" key="3">
    <source>
        <dbReference type="Proteomes" id="UP000823775"/>
    </source>
</evidence>
<organism evidence="2 3">
    <name type="scientific">Datura stramonium</name>
    <name type="common">Jimsonweed</name>
    <name type="synonym">Common thornapple</name>
    <dbReference type="NCBI Taxonomy" id="4076"/>
    <lineage>
        <taxon>Eukaryota</taxon>
        <taxon>Viridiplantae</taxon>
        <taxon>Streptophyta</taxon>
        <taxon>Embryophyta</taxon>
        <taxon>Tracheophyta</taxon>
        <taxon>Spermatophyta</taxon>
        <taxon>Magnoliopsida</taxon>
        <taxon>eudicotyledons</taxon>
        <taxon>Gunneridae</taxon>
        <taxon>Pentapetalae</taxon>
        <taxon>asterids</taxon>
        <taxon>lamiids</taxon>
        <taxon>Solanales</taxon>
        <taxon>Solanaceae</taxon>
        <taxon>Solanoideae</taxon>
        <taxon>Datureae</taxon>
        <taxon>Datura</taxon>
    </lineage>
</organism>
<feature type="compositionally biased region" description="Basic and acidic residues" evidence="1">
    <location>
        <begin position="1"/>
        <end position="15"/>
    </location>
</feature>
<sequence length="364" mass="38696">MEESEKRKERLKAMRMEASQSGDYSEAAQNPMGSSSFGHGSLTNPLTDSPSGQAEPYAPPRPRFDYYTDPMAAFSASKRSNDVSPQVSHTPPRPRNPQSPICTARGNYSLDQRSQSQGVHHTFNPLGNPGQNSPFGTPQRSFANAWGSSFGTPNNYLPPNSSTGGNFASPSIHGGGRPGFHCGQGSGQPGSGYGGSPYQGSGYRGSPYQGSGNRGSPYQGSGHRGSAYQGSGHRGSPYQGSGHRGSPYQGSGQGRSQWMGNSSSPISFRSDRRGRGSHGCTSGESSPDLYYSKSMVEDPWKELKPVIWKAFSEKSWLPQSITTKKAKLPDAPVKSVPQQSLAEYLSASFNEAASSEAGNDGFGT</sequence>
<gene>
    <name evidence="2" type="ORF">HAX54_039988</name>
</gene>
<reference evidence="2 3" key="1">
    <citation type="journal article" date="2021" name="BMC Genomics">
        <title>Datura genome reveals duplications of psychoactive alkaloid biosynthetic genes and high mutation rate following tissue culture.</title>
        <authorList>
            <person name="Rajewski A."/>
            <person name="Carter-House D."/>
            <person name="Stajich J."/>
            <person name="Litt A."/>
        </authorList>
    </citation>
    <scope>NUCLEOTIDE SEQUENCE [LARGE SCALE GENOMIC DNA]</scope>
    <source>
        <strain evidence="2">AR-01</strain>
    </source>
</reference>
<feature type="compositionally biased region" description="Polar residues" evidence="1">
    <location>
        <begin position="18"/>
        <end position="52"/>
    </location>
</feature>
<feature type="region of interest" description="Disordered" evidence="1">
    <location>
        <begin position="1"/>
        <end position="291"/>
    </location>
</feature>